<accession>A0A8D5FMZ2</accession>
<gene>
    <name evidence="1" type="ORF">DGMP_18920</name>
</gene>
<evidence type="ECO:0000313" key="1">
    <source>
        <dbReference type="EMBL" id="BCL61199.1"/>
    </source>
</evidence>
<dbReference type="EMBL" id="AP024086">
    <property type="protein sequence ID" value="BCL61199.1"/>
    <property type="molecule type" value="Genomic_DNA"/>
</dbReference>
<proteinExistence type="predicted"/>
<dbReference type="AlphaFoldDB" id="A0A8D5FMZ2"/>
<evidence type="ECO:0000313" key="2">
    <source>
        <dbReference type="Proteomes" id="UP000826725"/>
    </source>
</evidence>
<sequence>MNTPGYIFDVTVNDVRESNLKVKNNPATCKTQPDWRCGCFTRRANDQKSLKIQIDRDHGCENVHSDFF</sequence>
<organism evidence="1 2">
    <name type="scientific">Desulfomarina profundi</name>
    <dbReference type="NCBI Taxonomy" id="2772557"/>
    <lineage>
        <taxon>Bacteria</taxon>
        <taxon>Pseudomonadati</taxon>
        <taxon>Thermodesulfobacteriota</taxon>
        <taxon>Desulfobulbia</taxon>
        <taxon>Desulfobulbales</taxon>
        <taxon>Desulfobulbaceae</taxon>
        <taxon>Desulfomarina</taxon>
    </lineage>
</organism>
<dbReference type="Proteomes" id="UP000826725">
    <property type="component" value="Chromosome"/>
</dbReference>
<reference evidence="1" key="1">
    <citation type="submission" date="2020-09" db="EMBL/GenBank/DDBJ databases">
        <title>Desulfogranum mesoprofundum gen. nov., sp. nov., a novel mesophilic, sulfate-reducing chemolithoautotroph isolated from a deep-sea hydrothermal vent chimney in the Suiyo Seamount.</title>
        <authorList>
            <person name="Hashimoto Y."/>
            <person name="Nakagawa S."/>
        </authorList>
    </citation>
    <scope>NUCLEOTIDE SEQUENCE</scope>
    <source>
        <strain evidence="1">KT2</strain>
    </source>
</reference>
<keyword evidence="2" id="KW-1185">Reference proteome</keyword>
<dbReference type="KEGG" id="dbk:DGMP_18920"/>
<name>A0A8D5FMZ2_9BACT</name>
<protein>
    <submittedName>
        <fullName evidence="1">Uncharacterized protein</fullName>
    </submittedName>
</protein>